<accession>A0A067H202</accession>
<dbReference type="STRING" id="2711.A0A067H202"/>
<name>A0A067H202_CITSI</name>
<dbReference type="OrthoDB" id="673745at2759"/>
<protein>
    <submittedName>
        <fullName evidence="2">Uncharacterized protein</fullName>
    </submittedName>
</protein>
<dbReference type="KEGG" id="cit:102610134"/>
<feature type="region of interest" description="Disordered" evidence="1">
    <location>
        <begin position="1"/>
        <end position="34"/>
    </location>
</feature>
<evidence type="ECO:0000313" key="2">
    <source>
        <dbReference type="EMBL" id="KDO85889.1"/>
    </source>
</evidence>
<feature type="compositionally biased region" description="Basic residues" evidence="1">
    <location>
        <begin position="138"/>
        <end position="159"/>
    </location>
</feature>
<dbReference type="eggNOG" id="ENOG502RY78">
    <property type="taxonomic scope" value="Eukaryota"/>
</dbReference>
<dbReference type="Proteomes" id="UP000027120">
    <property type="component" value="Unassembled WGS sequence"/>
</dbReference>
<evidence type="ECO:0000313" key="3">
    <source>
        <dbReference type="Proteomes" id="UP000027120"/>
    </source>
</evidence>
<organism evidence="2 3">
    <name type="scientific">Citrus sinensis</name>
    <name type="common">Sweet orange</name>
    <name type="synonym">Citrus aurantium var. sinensis</name>
    <dbReference type="NCBI Taxonomy" id="2711"/>
    <lineage>
        <taxon>Eukaryota</taxon>
        <taxon>Viridiplantae</taxon>
        <taxon>Streptophyta</taxon>
        <taxon>Embryophyta</taxon>
        <taxon>Tracheophyta</taxon>
        <taxon>Spermatophyta</taxon>
        <taxon>Magnoliopsida</taxon>
        <taxon>eudicotyledons</taxon>
        <taxon>Gunneridae</taxon>
        <taxon>Pentapetalae</taxon>
        <taxon>rosids</taxon>
        <taxon>malvids</taxon>
        <taxon>Sapindales</taxon>
        <taxon>Rutaceae</taxon>
        <taxon>Aurantioideae</taxon>
        <taxon>Citrus</taxon>
    </lineage>
</organism>
<dbReference type="PaxDb" id="2711-XP_006490955.1"/>
<dbReference type="PANTHER" id="PTHR37218">
    <property type="entry name" value="COILED-COIL PROTEIN"/>
    <property type="match status" value="1"/>
</dbReference>
<dbReference type="SMR" id="A0A067H202"/>
<feature type="compositionally biased region" description="Basic residues" evidence="1">
    <location>
        <begin position="112"/>
        <end position="122"/>
    </location>
</feature>
<reference evidence="2 3" key="1">
    <citation type="submission" date="2014-04" db="EMBL/GenBank/DDBJ databases">
        <authorList>
            <consortium name="International Citrus Genome Consortium"/>
            <person name="Gmitter F."/>
            <person name="Chen C."/>
            <person name="Farmerie W."/>
            <person name="Harkins T."/>
            <person name="Desany B."/>
            <person name="Mohiuddin M."/>
            <person name="Kodira C."/>
            <person name="Borodovsky M."/>
            <person name="Lomsadze A."/>
            <person name="Burns P."/>
            <person name="Jenkins J."/>
            <person name="Prochnik S."/>
            <person name="Shu S."/>
            <person name="Chapman J."/>
            <person name="Pitluck S."/>
            <person name="Schmutz J."/>
            <person name="Rokhsar D."/>
        </authorList>
    </citation>
    <scope>NUCLEOTIDE SEQUENCE</scope>
</reference>
<feature type="region of interest" description="Disordered" evidence="1">
    <location>
        <begin position="46"/>
        <end position="163"/>
    </location>
</feature>
<dbReference type="PANTHER" id="PTHR37218:SF2">
    <property type="entry name" value="COILED-COIL PROTEIN"/>
    <property type="match status" value="1"/>
</dbReference>
<feature type="compositionally biased region" description="Basic and acidic residues" evidence="1">
    <location>
        <begin position="51"/>
        <end position="111"/>
    </location>
</feature>
<proteinExistence type="predicted"/>
<sequence>MGGKGRRRREKNYLAAHGGPARLPPPPDPSQVDALPSKLRKLISFTSTLDGSDKIAKNGPDEKRNSEEHADARKKHDGENESKRESIGIKNGGDDEMRRIESGDEILLNHKTDKRKKKRKRKEVKDLRFLALENSGTHSKRKERKKKYVEAKKKRHKKAKTEEDLDFPGCEKIKFGDVVEAPPKLVTVPKALKTDASKERLRLQAIEAYRNRKGWTSRPGLQLPPVSTSPSL</sequence>
<evidence type="ECO:0000256" key="1">
    <source>
        <dbReference type="SAM" id="MobiDB-lite"/>
    </source>
</evidence>
<dbReference type="EMBL" id="KK784873">
    <property type="protein sequence ID" value="KDO85889.1"/>
    <property type="molecule type" value="Genomic_DNA"/>
</dbReference>
<dbReference type="AlphaFoldDB" id="A0A067H202"/>
<gene>
    <name evidence="2" type="ORF">CISIN_1g026837mg</name>
</gene>
<keyword evidence="3" id="KW-1185">Reference proteome</keyword>
<feature type="compositionally biased region" description="Basic residues" evidence="1">
    <location>
        <begin position="1"/>
        <end position="10"/>
    </location>
</feature>